<dbReference type="VEuPathDB" id="FungiDB:ASPBRDRAFT_203008"/>
<dbReference type="InterPro" id="IPR001461">
    <property type="entry name" value="Aspartic_peptidase_A1"/>
</dbReference>
<dbReference type="PANTHER" id="PTHR47966">
    <property type="entry name" value="BETA-SITE APP-CLEAVING ENZYME, ISOFORM A-RELATED"/>
    <property type="match status" value="1"/>
</dbReference>
<evidence type="ECO:0000256" key="2">
    <source>
        <dbReference type="ARBA" id="ARBA00022801"/>
    </source>
</evidence>
<evidence type="ECO:0000256" key="3">
    <source>
        <dbReference type="SAM" id="SignalP"/>
    </source>
</evidence>
<proteinExistence type="inferred from homology"/>
<dbReference type="EMBL" id="KV878679">
    <property type="protein sequence ID" value="OJJ78194.1"/>
    <property type="molecule type" value="Genomic_DNA"/>
</dbReference>
<dbReference type="OrthoDB" id="771136at2759"/>
<keyword evidence="3" id="KW-0732">Signal</keyword>
<comment type="similarity">
    <text evidence="1">Belongs to the peptidase A1 family.</text>
</comment>
<gene>
    <name evidence="5" type="ORF">ASPBRDRAFT_203008</name>
</gene>
<protein>
    <recommendedName>
        <fullName evidence="4">Peptidase A1 domain-containing protein</fullName>
    </recommendedName>
</protein>
<evidence type="ECO:0000313" key="6">
    <source>
        <dbReference type="Proteomes" id="UP000184499"/>
    </source>
</evidence>
<dbReference type="InterPro" id="IPR033121">
    <property type="entry name" value="PEPTIDASE_A1"/>
</dbReference>
<dbReference type="RefSeq" id="XP_067485441.1">
    <property type="nucleotide sequence ID" value="XM_067621657.1"/>
</dbReference>
<dbReference type="GO" id="GO:0006508">
    <property type="term" value="P:proteolysis"/>
    <property type="evidence" value="ECO:0007669"/>
    <property type="project" value="InterPro"/>
</dbReference>
<name>A0A1L9V2L8_ASPBC</name>
<dbReference type="OMA" id="DELFVPW"/>
<dbReference type="PROSITE" id="PS51767">
    <property type="entry name" value="PEPTIDASE_A1"/>
    <property type="match status" value="1"/>
</dbReference>
<dbReference type="PANTHER" id="PTHR47966:SF65">
    <property type="entry name" value="ASPARTIC-TYPE ENDOPEPTIDASE"/>
    <property type="match status" value="1"/>
</dbReference>
<dbReference type="AlphaFoldDB" id="A0A1L9V2L8"/>
<feature type="signal peptide" evidence="3">
    <location>
        <begin position="1"/>
        <end position="20"/>
    </location>
</feature>
<organism evidence="5 6">
    <name type="scientific">Aspergillus brasiliensis (strain CBS 101740 / IMI 381727 / IBT 21946)</name>
    <dbReference type="NCBI Taxonomy" id="767769"/>
    <lineage>
        <taxon>Eukaryota</taxon>
        <taxon>Fungi</taxon>
        <taxon>Dikarya</taxon>
        <taxon>Ascomycota</taxon>
        <taxon>Pezizomycotina</taxon>
        <taxon>Eurotiomycetes</taxon>
        <taxon>Eurotiomycetidae</taxon>
        <taxon>Eurotiales</taxon>
        <taxon>Aspergillaceae</taxon>
        <taxon>Aspergillus</taxon>
        <taxon>Aspergillus subgen. Circumdati</taxon>
    </lineage>
</organism>
<keyword evidence="2" id="KW-0378">Hydrolase</keyword>
<dbReference type="Gene3D" id="2.40.70.10">
    <property type="entry name" value="Acid Proteases"/>
    <property type="match status" value="2"/>
</dbReference>
<reference evidence="6" key="1">
    <citation type="journal article" date="2017" name="Genome Biol.">
        <title>Comparative genomics reveals high biological diversity and specific adaptations in the industrially and medically important fungal genus Aspergillus.</title>
        <authorList>
            <person name="de Vries R.P."/>
            <person name="Riley R."/>
            <person name="Wiebenga A."/>
            <person name="Aguilar-Osorio G."/>
            <person name="Amillis S."/>
            <person name="Uchima C.A."/>
            <person name="Anderluh G."/>
            <person name="Asadollahi M."/>
            <person name="Askin M."/>
            <person name="Barry K."/>
            <person name="Battaglia E."/>
            <person name="Bayram O."/>
            <person name="Benocci T."/>
            <person name="Braus-Stromeyer S.A."/>
            <person name="Caldana C."/>
            <person name="Canovas D."/>
            <person name="Cerqueira G.C."/>
            <person name="Chen F."/>
            <person name="Chen W."/>
            <person name="Choi C."/>
            <person name="Clum A."/>
            <person name="Dos Santos R.A."/>
            <person name="Damasio A.R."/>
            <person name="Diallinas G."/>
            <person name="Emri T."/>
            <person name="Fekete E."/>
            <person name="Flipphi M."/>
            <person name="Freyberg S."/>
            <person name="Gallo A."/>
            <person name="Gournas C."/>
            <person name="Habgood R."/>
            <person name="Hainaut M."/>
            <person name="Harispe M.L."/>
            <person name="Henrissat B."/>
            <person name="Hilden K.S."/>
            <person name="Hope R."/>
            <person name="Hossain A."/>
            <person name="Karabika E."/>
            <person name="Karaffa L."/>
            <person name="Karanyi Z."/>
            <person name="Krasevec N."/>
            <person name="Kuo A."/>
            <person name="Kusch H."/>
            <person name="LaButti K."/>
            <person name="Lagendijk E.L."/>
            <person name="Lapidus A."/>
            <person name="Levasseur A."/>
            <person name="Lindquist E."/>
            <person name="Lipzen A."/>
            <person name="Logrieco A.F."/>
            <person name="MacCabe A."/>
            <person name="Maekelae M.R."/>
            <person name="Malavazi I."/>
            <person name="Melin P."/>
            <person name="Meyer V."/>
            <person name="Mielnichuk N."/>
            <person name="Miskei M."/>
            <person name="Molnar A.P."/>
            <person name="Mule G."/>
            <person name="Ngan C.Y."/>
            <person name="Orejas M."/>
            <person name="Orosz E."/>
            <person name="Ouedraogo J.P."/>
            <person name="Overkamp K.M."/>
            <person name="Park H.-S."/>
            <person name="Perrone G."/>
            <person name="Piumi F."/>
            <person name="Punt P.J."/>
            <person name="Ram A.F."/>
            <person name="Ramon A."/>
            <person name="Rauscher S."/>
            <person name="Record E."/>
            <person name="Riano-Pachon D.M."/>
            <person name="Robert V."/>
            <person name="Roehrig J."/>
            <person name="Ruller R."/>
            <person name="Salamov A."/>
            <person name="Salih N.S."/>
            <person name="Samson R.A."/>
            <person name="Sandor E."/>
            <person name="Sanguinetti M."/>
            <person name="Schuetze T."/>
            <person name="Sepcic K."/>
            <person name="Shelest E."/>
            <person name="Sherlock G."/>
            <person name="Sophianopoulou V."/>
            <person name="Squina F.M."/>
            <person name="Sun H."/>
            <person name="Susca A."/>
            <person name="Todd R.B."/>
            <person name="Tsang A."/>
            <person name="Unkles S.E."/>
            <person name="van de Wiele N."/>
            <person name="van Rossen-Uffink D."/>
            <person name="Oliveira J.V."/>
            <person name="Vesth T.C."/>
            <person name="Visser J."/>
            <person name="Yu J.-H."/>
            <person name="Zhou M."/>
            <person name="Andersen M.R."/>
            <person name="Archer D.B."/>
            <person name="Baker S.E."/>
            <person name="Benoit I."/>
            <person name="Brakhage A.A."/>
            <person name="Braus G.H."/>
            <person name="Fischer R."/>
            <person name="Frisvad J.C."/>
            <person name="Goldman G.H."/>
            <person name="Houbraken J."/>
            <person name="Oakley B."/>
            <person name="Pocsi I."/>
            <person name="Scazzocchio C."/>
            <person name="Seiboth B."/>
            <person name="vanKuyk P.A."/>
            <person name="Wortman J."/>
            <person name="Dyer P.S."/>
            <person name="Grigoriev I.V."/>
        </authorList>
    </citation>
    <scope>NUCLEOTIDE SEQUENCE [LARGE SCALE GENOMIC DNA]</scope>
    <source>
        <strain evidence="6">CBS 101740 / IMI 381727 / IBT 21946</strain>
    </source>
</reference>
<accession>A0A1L9V2L8</accession>
<dbReference type="SUPFAM" id="SSF50630">
    <property type="entry name" value="Acid proteases"/>
    <property type="match status" value="1"/>
</dbReference>
<dbReference type="GO" id="GO:0004190">
    <property type="term" value="F:aspartic-type endopeptidase activity"/>
    <property type="evidence" value="ECO:0007669"/>
    <property type="project" value="InterPro"/>
</dbReference>
<dbReference type="Proteomes" id="UP000184499">
    <property type="component" value="Unassembled WGS sequence"/>
</dbReference>
<dbReference type="GeneID" id="93574145"/>
<feature type="domain" description="Peptidase A1" evidence="4">
    <location>
        <begin position="63"/>
        <end position="376"/>
    </location>
</feature>
<sequence>MRSVTLRLAVTFALSTCSHALSSQQDNPSVVPFPFENLEDVHVAKRDSSKTVEAPVVIYGDSYWMNASVGTPSQSLSFLLDLTRSYVDVTYTYDEDYTCSDDQICSEFGIFKPADSSTFQNLTYSERYEAGVGYSHTDTITLGGHATDGVPLEITKVSYYDYSTLSLWSPNTSFPYILVDRGLTTSPSFSLIGDNGATMRASILFGGINTSKFNGPLQAFSFADHTITNHPFVTIEADSLQLSTSNNNTTYTIPPSTPMLLRTEELITYLPNSTVHPLYTALNITTDGVISSTRIYGVLPCARQNTESHTISIVIRNMTFSVSWDELFVPWTRDGLCKFGIQAQESDYKSHAELGVPFLRRMYVAVDYNNQFVGVATLKDGDDDKKEEEDIVEIGTGTALPSAVAVGEWPSSITAYTPAATTETTESTTQTFTTATSSGGGVVRTAVLEKRSWLVSGVLGMAVLQAV</sequence>
<evidence type="ECO:0000259" key="4">
    <source>
        <dbReference type="PROSITE" id="PS51767"/>
    </source>
</evidence>
<dbReference type="InterPro" id="IPR021109">
    <property type="entry name" value="Peptidase_aspartic_dom_sf"/>
</dbReference>
<evidence type="ECO:0000256" key="1">
    <source>
        <dbReference type="ARBA" id="ARBA00007447"/>
    </source>
</evidence>
<keyword evidence="6" id="KW-1185">Reference proteome</keyword>
<evidence type="ECO:0000313" key="5">
    <source>
        <dbReference type="EMBL" id="OJJ78194.1"/>
    </source>
</evidence>
<dbReference type="Pfam" id="PF00026">
    <property type="entry name" value="Asp"/>
    <property type="match status" value="1"/>
</dbReference>
<feature type="chain" id="PRO_5009887820" description="Peptidase A1 domain-containing protein" evidence="3">
    <location>
        <begin position="21"/>
        <end position="467"/>
    </location>
</feature>
<dbReference type="STRING" id="767769.A0A1L9V2L8"/>